<dbReference type="CDD" id="cd17021">
    <property type="entry name" value="T3SC_IA_SicP-like"/>
    <property type="match status" value="1"/>
</dbReference>
<dbReference type="Proteomes" id="UP000022311">
    <property type="component" value="Unassembled WGS sequence"/>
</dbReference>
<dbReference type="InterPro" id="IPR044530">
    <property type="entry name" value="SicP"/>
</dbReference>
<protein>
    <submittedName>
        <fullName evidence="1">Type III secretion chaperone, CesT family</fullName>
    </submittedName>
</protein>
<dbReference type="RefSeq" id="WP_036961039.1">
    <property type="nucleotide sequence ID" value="NZ_JALD01000038.1"/>
</dbReference>
<proteinExistence type="predicted"/>
<dbReference type="AlphaFoldDB" id="A0AAV3M816"/>
<dbReference type="Pfam" id="PF05932">
    <property type="entry name" value="CesT"/>
    <property type="match status" value="1"/>
</dbReference>
<dbReference type="Gene3D" id="3.30.1460.10">
    <property type="match status" value="1"/>
</dbReference>
<sequence length="123" mass="13980">MKSHQNILNSIGNKLGIPLSFDDNKQCMLLLDDDLLVSIQANEHYWLLNGLISKIKQENCSLWCDLMILNRVLAEKNLGTIGYEPTSEALLYLDSITNLSEDNIINKIESFVNKLDDLKKNLT</sequence>
<gene>
    <name evidence="1" type="ORF">HMPREF1563_0278</name>
</gene>
<dbReference type="GO" id="GO:0030254">
    <property type="term" value="P:protein secretion by the type III secretion system"/>
    <property type="evidence" value="ECO:0007669"/>
    <property type="project" value="InterPro"/>
</dbReference>
<dbReference type="InterPro" id="IPR010261">
    <property type="entry name" value="Tir_chaperone"/>
</dbReference>
<comment type="caution">
    <text evidence="1">The sequence shown here is derived from an EMBL/GenBank/DDBJ whole genome shotgun (WGS) entry which is preliminary data.</text>
</comment>
<name>A0AAV3M816_9GAMM</name>
<dbReference type="SUPFAM" id="SSF69635">
    <property type="entry name" value="Type III secretory system chaperone-like"/>
    <property type="match status" value="1"/>
</dbReference>
<reference evidence="1 2" key="1">
    <citation type="submission" date="2014-01" db="EMBL/GenBank/DDBJ databases">
        <authorList>
            <person name="Durkin A.S."/>
            <person name="McCorrison J."/>
            <person name="Torralba M."/>
            <person name="Gillis M."/>
            <person name="Haft D.H."/>
            <person name="Methe B."/>
            <person name="Sutton G."/>
            <person name="Nelson K.E."/>
        </authorList>
    </citation>
    <scope>NUCLEOTIDE SEQUENCE [LARGE SCALE GENOMIC DNA]</scope>
    <source>
        <strain evidence="1 2">205/92</strain>
    </source>
</reference>
<organism evidence="1 2">
    <name type="scientific">Providencia alcalifaciens 205/92</name>
    <dbReference type="NCBI Taxonomy" id="1256988"/>
    <lineage>
        <taxon>Bacteria</taxon>
        <taxon>Pseudomonadati</taxon>
        <taxon>Pseudomonadota</taxon>
        <taxon>Gammaproteobacteria</taxon>
        <taxon>Enterobacterales</taxon>
        <taxon>Morganellaceae</taxon>
        <taxon>Providencia</taxon>
    </lineage>
</organism>
<dbReference type="EMBL" id="JALD01000038">
    <property type="protein sequence ID" value="EUD11660.1"/>
    <property type="molecule type" value="Genomic_DNA"/>
</dbReference>
<dbReference type="NCBIfam" id="NF011857">
    <property type="entry name" value="PRK15329.1"/>
    <property type="match status" value="1"/>
</dbReference>
<accession>A0AAV3M816</accession>
<evidence type="ECO:0000313" key="2">
    <source>
        <dbReference type="Proteomes" id="UP000022311"/>
    </source>
</evidence>
<evidence type="ECO:0000313" key="1">
    <source>
        <dbReference type="EMBL" id="EUD11660.1"/>
    </source>
</evidence>